<dbReference type="RefSeq" id="WP_353649419.1">
    <property type="nucleotide sequence ID" value="NZ_CP159218.1"/>
</dbReference>
<sequence length="44" mass="4653">MKKLLVLAALGGGVYSLLTKRKKQAAAEAKLWDEATGRTAPAPK</sequence>
<gene>
    <name evidence="1" type="ORF">ABLG96_00135</name>
</gene>
<dbReference type="InterPro" id="IPR047990">
    <property type="entry name" value="DLW39-like"/>
</dbReference>
<reference evidence="1" key="1">
    <citation type="submission" date="2024-05" db="EMBL/GenBank/DDBJ databases">
        <authorList>
            <person name="Cai S.Y."/>
            <person name="Jin L.M."/>
            <person name="Li H.R."/>
        </authorList>
    </citation>
    <scope>NUCLEOTIDE SEQUENCE</scope>
    <source>
        <strain evidence="1">A5-74</strain>
    </source>
</reference>
<dbReference type="EMBL" id="CP159218">
    <property type="protein sequence ID" value="XCG63804.1"/>
    <property type="molecule type" value="Genomic_DNA"/>
</dbReference>
<protein>
    <submittedName>
        <fullName evidence="1">DLW-39 family protein</fullName>
    </submittedName>
</protein>
<accession>A0AAU8DSJ1</accession>
<proteinExistence type="predicted"/>
<dbReference type="AlphaFoldDB" id="A0AAU8DSJ1"/>
<evidence type="ECO:0000313" key="1">
    <source>
        <dbReference type="EMBL" id="XCG63804.1"/>
    </source>
</evidence>
<organism evidence="1">
    <name type="scientific">Nakamurella sp. A5-74</name>
    <dbReference type="NCBI Taxonomy" id="3158264"/>
    <lineage>
        <taxon>Bacteria</taxon>
        <taxon>Bacillati</taxon>
        <taxon>Actinomycetota</taxon>
        <taxon>Actinomycetes</taxon>
        <taxon>Nakamurellales</taxon>
        <taxon>Nakamurellaceae</taxon>
        <taxon>Nakamurella</taxon>
    </lineage>
</organism>
<name>A0AAU8DSJ1_9ACTN</name>
<dbReference type="NCBIfam" id="NF038356">
    <property type="entry name" value="actino_DLW39"/>
    <property type="match status" value="1"/>
</dbReference>